<evidence type="ECO:0000313" key="3">
    <source>
        <dbReference type="Proteomes" id="UP000325218"/>
    </source>
</evidence>
<proteinExistence type="predicted"/>
<keyword evidence="3" id="KW-1185">Reference proteome</keyword>
<gene>
    <name evidence="2" type="ORF">FRY98_14605</name>
</gene>
<name>A0A5D0CRM3_9BACL</name>
<protein>
    <submittedName>
        <fullName evidence="2">DUF1700 domain-containing protein</fullName>
    </submittedName>
</protein>
<keyword evidence="1" id="KW-0472">Membrane</keyword>
<evidence type="ECO:0000313" key="2">
    <source>
        <dbReference type="EMBL" id="TYA11974.1"/>
    </source>
</evidence>
<dbReference type="OrthoDB" id="9804829at2"/>
<feature type="transmembrane region" description="Helical" evidence="1">
    <location>
        <begin position="158"/>
        <end position="178"/>
    </location>
</feature>
<feature type="transmembrane region" description="Helical" evidence="1">
    <location>
        <begin position="108"/>
        <end position="138"/>
    </location>
</feature>
<keyword evidence="1" id="KW-0812">Transmembrane</keyword>
<sequence length="202" mass="21989">MNKSEFLAQLHDHLSVLPPEERQELMEDYEAHFTFALQNGKTEEEIAMELGNPAELAKEAIDGRFSAKEPVYWFNPNAVPEPTGPPIASAARPGRSGFASAMVYTGLFFLNMVAVPLLISLWMLGVSLATAAAGMLLSPVSLGLEYLVGNSVLPAKNYAVLVLMGLGILLALASKPVFKWLIRISKSYWTWNVQTAHGGNKA</sequence>
<dbReference type="RefSeq" id="WP_148453117.1">
    <property type="nucleotide sequence ID" value="NZ_VSDO01000003.1"/>
</dbReference>
<organism evidence="2 3">
    <name type="scientific">Paenibacillus faecis</name>
    <dbReference type="NCBI Taxonomy" id="862114"/>
    <lineage>
        <taxon>Bacteria</taxon>
        <taxon>Bacillati</taxon>
        <taxon>Bacillota</taxon>
        <taxon>Bacilli</taxon>
        <taxon>Bacillales</taxon>
        <taxon>Paenibacillaceae</taxon>
        <taxon>Paenibacillus</taxon>
    </lineage>
</organism>
<dbReference type="EMBL" id="VSDO01000003">
    <property type="protein sequence ID" value="TYA11974.1"/>
    <property type="molecule type" value="Genomic_DNA"/>
</dbReference>
<keyword evidence="1" id="KW-1133">Transmembrane helix</keyword>
<dbReference type="AlphaFoldDB" id="A0A5D0CRM3"/>
<accession>A0A5D0CRM3</accession>
<dbReference type="Pfam" id="PF22564">
    <property type="entry name" value="HAAS"/>
    <property type="match status" value="1"/>
</dbReference>
<dbReference type="Proteomes" id="UP000325218">
    <property type="component" value="Unassembled WGS sequence"/>
</dbReference>
<evidence type="ECO:0000256" key="1">
    <source>
        <dbReference type="SAM" id="Phobius"/>
    </source>
</evidence>
<reference evidence="2 3" key="1">
    <citation type="submission" date="2019-08" db="EMBL/GenBank/DDBJ databases">
        <title>Genome sequencing of Paenibacillus faecis DSM 23593(T).</title>
        <authorList>
            <person name="Kook J.-K."/>
            <person name="Park S.-N."/>
            <person name="Lim Y.K."/>
        </authorList>
    </citation>
    <scope>NUCLEOTIDE SEQUENCE [LARGE SCALE GENOMIC DNA]</scope>
    <source>
        <strain evidence="2 3">DSM 23593</strain>
    </source>
</reference>
<comment type="caution">
    <text evidence="2">The sequence shown here is derived from an EMBL/GenBank/DDBJ whole genome shotgun (WGS) entry which is preliminary data.</text>
</comment>